<feature type="transmembrane region" description="Helical" evidence="1">
    <location>
        <begin position="41"/>
        <end position="60"/>
    </location>
</feature>
<keyword evidence="1" id="KW-0812">Transmembrane</keyword>
<proteinExistence type="predicted"/>
<gene>
    <name evidence="2" type="ORF">AACH00_05015</name>
</gene>
<reference evidence="2 3" key="1">
    <citation type="submission" date="2024-04" db="EMBL/GenBank/DDBJ databases">
        <title>Novel species of the genus Ideonella isolated from streams.</title>
        <authorList>
            <person name="Lu H."/>
        </authorList>
    </citation>
    <scope>NUCLEOTIDE SEQUENCE [LARGE SCALE GENOMIC DNA]</scope>
    <source>
        <strain evidence="2 3">LYT19W</strain>
    </source>
</reference>
<protein>
    <recommendedName>
        <fullName evidence="4">DUF4405 domain-containing protein</fullName>
    </recommendedName>
</protein>
<feature type="transmembrane region" description="Helical" evidence="1">
    <location>
        <begin position="72"/>
        <end position="90"/>
    </location>
</feature>
<dbReference type="RefSeq" id="WP_341397988.1">
    <property type="nucleotide sequence ID" value="NZ_JBBUTI010000003.1"/>
</dbReference>
<dbReference type="Proteomes" id="UP001379945">
    <property type="component" value="Unassembled WGS sequence"/>
</dbReference>
<name>A0ABU9C1I5_9BURK</name>
<evidence type="ECO:0000256" key="1">
    <source>
        <dbReference type="SAM" id="Phobius"/>
    </source>
</evidence>
<keyword evidence="3" id="KW-1185">Reference proteome</keyword>
<sequence length="184" mass="19490">MRLQRDWVTPATIGAFTLSAVTGVLMFFHFDIALNKLAHEWLSWVLVAAVVAHVLTNLAPFKRHLKGQRGQAVVGAFVLVLGLSFFPLLGSQKQDGPPFAVPVQALARAPLTVLAQVGGVPVAQMRERLLAAGVATTSDDQRLDELVGPAVRKQLGVLRQVLAVPATTSANAESAPTSTSAPAR</sequence>
<accession>A0ABU9C1I5</accession>
<evidence type="ECO:0000313" key="2">
    <source>
        <dbReference type="EMBL" id="MEK8045704.1"/>
    </source>
</evidence>
<comment type="caution">
    <text evidence="2">The sequence shown here is derived from an EMBL/GenBank/DDBJ whole genome shotgun (WGS) entry which is preliminary data.</text>
</comment>
<feature type="transmembrane region" description="Helical" evidence="1">
    <location>
        <begin position="7"/>
        <end position="29"/>
    </location>
</feature>
<organism evidence="2 3">
    <name type="scientific">Ideonella margarita</name>
    <dbReference type="NCBI Taxonomy" id="2984191"/>
    <lineage>
        <taxon>Bacteria</taxon>
        <taxon>Pseudomonadati</taxon>
        <taxon>Pseudomonadota</taxon>
        <taxon>Betaproteobacteria</taxon>
        <taxon>Burkholderiales</taxon>
        <taxon>Sphaerotilaceae</taxon>
        <taxon>Ideonella</taxon>
    </lineage>
</organism>
<keyword evidence="1" id="KW-1133">Transmembrane helix</keyword>
<keyword evidence="1" id="KW-0472">Membrane</keyword>
<evidence type="ECO:0000313" key="3">
    <source>
        <dbReference type="Proteomes" id="UP001379945"/>
    </source>
</evidence>
<evidence type="ECO:0008006" key="4">
    <source>
        <dbReference type="Google" id="ProtNLM"/>
    </source>
</evidence>
<dbReference type="EMBL" id="JBBUTI010000003">
    <property type="protein sequence ID" value="MEK8045704.1"/>
    <property type="molecule type" value="Genomic_DNA"/>
</dbReference>